<dbReference type="RefSeq" id="WP_002009082.1">
    <property type="nucleotide sequence ID" value="NZ_JMOD01000004.1"/>
</dbReference>
<dbReference type="EMBL" id="JMOD01000004">
    <property type="protein sequence ID" value="KCY22389.1"/>
    <property type="molecule type" value="Genomic_DNA"/>
</dbReference>
<evidence type="ECO:0000313" key="1">
    <source>
        <dbReference type="EMBL" id="KCY22389.1"/>
    </source>
</evidence>
<reference evidence="1 2" key="1">
    <citation type="submission" date="2014-04" db="EMBL/GenBank/DDBJ databases">
        <title>Comparative genomics and transcriptomics to identify genetic mechanisms underlying the emergence of carbapenem resistant Acinetobacter baumannii (CRAb).</title>
        <authorList>
            <person name="Harris A.D."/>
            <person name="Johnson K.J."/>
            <person name="George J."/>
            <person name="Nadendla S."/>
            <person name="Daugherty S.C."/>
            <person name="Parankush S."/>
            <person name="Sadzewicz L."/>
            <person name="Tallon L."/>
            <person name="Sengamalay N."/>
            <person name="Hazen T.H."/>
            <person name="Rasko D.A."/>
        </authorList>
    </citation>
    <scope>NUCLEOTIDE SEQUENCE [LARGE SCALE GENOMIC DNA]</scope>
    <source>
        <strain evidence="1 2">21072</strain>
    </source>
</reference>
<dbReference type="PATRIC" id="fig|1310697.3.peg.403"/>
<organism evidence="1 2">
    <name type="scientific">Acinetobacter baumannii 21072</name>
    <dbReference type="NCBI Taxonomy" id="1310697"/>
    <lineage>
        <taxon>Bacteria</taxon>
        <taxon>Pseudomonadati</taxon>
        <taxon>Pseudomonadota</taxon>
        <taxon>Gammaproteobacteria</taxon>
        <taxon>Moraxellales</taxon>
        <taxon>Moraxellaceae</taxon>
        <taxon>Acinetobacter</taxon>
        <taxon>Acinetobacter calcoaceticus/baumannii complex</taxon>
    </lineage>
</organism>
<gene>
    <name evidence="1" type="ORF">J596_0430</name>
</gene>
<accession>A0A062IMK3</accession>
<sequence>MNKMTNQNVNPAIVELVQMGNSFGGTKITGNSSEETRRNLRRAFEAAKERMKRDATT</sequence>
<evidence type="ECO:0000313" key="2">
    <source>
        <dbReference type="Proteomes" id="UP000027327"/>
    </source>
</evidence>
<dbReference type="AlphaFoldDB" id="A0A062IMK3"/>
<name>A0A062IMK3_ACIBA</name>
<dbReference type="Proteomes" id="UP000027327">
    <property type="component" value="Unassembled WGS sequence"/>
</dbReference>
<comment type="caution">
    <text evidence="1">The sequence shown here is derived from an EMBL/GenBank/DDBJ whole genome shotgun (WGS) entry which is preliminary data.</text>
</comment>
<proteinExistence type="predicted"/>
<protein>
    <submittedName>
        <fullName evidence="1">Uncharacterized protein</fullName>
    </submittedName>
</protein>